<evidence type="ECO:0000313" key="10">
    <source>
        <dbReference type="Proteomes" id="UP000321479"/>
    </source>
</evidence>
<evidence type="ECO:0000256" key="7">
    <source>
        <dbReference type="RuleBase" id="RU361153"/>
    </source>
</evidence>
<keyword evidence="4" id="KW-0119">Carbohydrate metabolism</keyword>
<dbReference type="KEGG" id="mgin:FRZ54_02895"/>
<dbReference type="PANTHER" id="PTHR31297:SF41">
    <property type="entry name" value="ENDOGLUCANASE, PUTATIVE (AFU_ORTHOLOGUE AFUA_5G01830)-RELATED"/>
    <property type="match status" value="1"/>
</dbReference>
<dbReference type="PANTHER" id="PTHR31297">
    <property type="entry name" value="GLUCAN ENDO-1,6-BETA-GLUCOSIDASE B"/>
    <property type="match status" value="1"/>
</dbReference>
<dbReference type="EMBL" id="CP042436">
    <property type="protein sequence ID" value="QEC65582.1"/>
    <property type="molecule type" value="Genomic_DNA"/>
</dbReference>
<gene>
    <name evidence="9" type="ORF">FRZ54_02895</name>
</gene>
<evidence type="ECO:0000313" key="9">
    <source>
        <dbReference type="EMBL" id="QEC65582.1"/>
    </source>
</evidence>
<evidence type="ECO:0000256" key="6">
    <source>
        <dbReference type="ARBA" id="ARBA00023326"/>
    </source>
</evidence>
<dbReference type="Pfam" id="PF00150">
    <property type="entry name" value="Cellulase"/>
    <property type="match status" value="1"/>
</dbReference>
<evidence type="ECO:0000256" key="5">
    <source>
        <dbReference type="ARBA" id="ARBA00023295"/>
    </source>
</evidence>
<keyword evidence="3" id="KW-0136">Cellulose degradation</keyword>
<dbReference type="InterPro" id="IPR001547">
    <property type="entry name" value="Glyco_hydro_5"/>
</dbReference>
<dbReference type="OrthoDB" id="9800955at2"/>
<keyword evidence="5 7" id="KW-0326">Glycosidase</keyword>
<dbReference type="GO" id="GO:0005576">
    <property type="term" value="C:extracellular region"/>
    <property type="evidence" value="ECO:0007669"/>
    <property type="project" value="TreeGrafter"/>
</dbReference>
<dbReference type="Proteomes" id="UP000321479">
    <property type="component" value="Chromosome"/>
</dbReference>
<keyword evidence="6" id="KW-0624">Polysaccharide degradation</keyword>
<accession>A0A5B8V2W0</accession>
<keyword evidence="10" id="KW-1185">Reference proteome</keyword>
<feature type="domain" description="Glycoside hydrolase family 5" evidence="8">
    <location>
        <begin position="20"/>
        <end position="321"/>
    </location>
</feature>
<dbReference type="InterPro" id="IPR017853">
    <property type="entry name" value="GH"/>
</dbReference>
<dbReference type="InterPro" id="IPR050386">
    <property type="entry name" value="Glycosyl_hydrolase_5"/>
</dbReference>
<dbReference type="AlphaFoldDB" id="A0A5B8V2W0"/>
<dbReference type="GO" id="GO:0009986">
    <property type="term" value="C:cell surface"/>
    <property type="evidence" value="ECO:0007669"/>
    <property type="project" value="TreeGrafter"/>
</dbReference>
<dbReference type="GO" id="GO:0008422">
    <property type="term" value="F:beta-glucosidase activity"/>
    <property type="evidence" value="ECO:0007669"/>
    <property type="project" value="TreeGrafter"/>
</dbReference>
<evidence type="ECO:0000256" key="3">
    <source>
        <dbReference type="ARBA" id="ARBA00023001"/>
    </source>
</evidence>
<keyword evidence="2 7" id="KW-0378">Hydrolase</keyword>
<reference evidence="9 10" key="1">
    <citation type="journal article" date="2017" name="Curr. Microbiol.">
        <title>Mucilaginibacter ginsenosidivorans sp. nov., Isolated from Soil of Ginseng Field.</title>
        <authorList>
            <person name="Kim M.M."/>
            <person name="Siddiqi M.Z."/>
            <person name="Im W.T."/>
        </authorList>
    </citation>
    <scope>NUCLEOTIDE SEQUENCE [LARGE SCALE GENOMIC DNA]</scope>
    <source>
        <strain evidence="9 10">Gsoil 3017</strain>
    </source>
</reference>
<protein>
    <submittedName>
        <fullName evidence="9">Glycoside hydrolase family 5 protein</fullName>
    </submittedName>
</protein>
<sequence length="354" mass="39883">MNSTAAQLAARMTIGWNIGNTLEATGGETAWGNPKVTDALIKEIKKSGFNAVRIPCSWDQYANQSTAKIKAAWLNRVKEVVKYCIDNDMYVILNIHWDGGWLENNCTPEKKAAVNAKQKAYWEQIATYLRDFDEHLIFASANEPAVASPVQMDVLLSYHQTFIDAVRSTGGKNAYRTLVIQGPSTDFDKTLHLMTKMPEDQAKNRLMLEVHSYTPYQFALMTQDEKWGNQFYYWGLGYHSSADIAHNATWGEESEIDRAAKDIKAKFIDEGVPVIIGEFGAIRRSSLVGDALNRHLNARAHYLKYFVKQAKADGLVPFYWDEGRLGNNSFGVFNRQTNTVFDKQALDSLICGTN</sequence>
<dbReference type="GO" id="GO:0030245">
    <property type="term" value="P:cellulose catabolic process"/>
    <property type="evidence" value="ECO:0007669"/>
    <property type="project" value="UniProtKB-KW"/>
</dbReference>
<comment type="similarity">
    <text evidence="1 7">Belongs to the glycosyl hydrolase 5 (cellulase A) family.</text>
</comment>
<evidence type="ECO:0000259" key="8">
    <source>
        <dbReference type="Pfam" id="PF00150"/>
    </source>
</evidence>
<proteinExistence type="inferred from homology"/>
<organism evidence="9 10">
    <name type="scientific">Mucilaginibacter ginsenosidivorans</name>
    <dbReference type="NCBI Taxonomy" id="398053"/>
    <lineage>
        <taxon>Bacteria</taxon>
        <taxon>Pseudomonadati</taxon>
        <taxon>Bacteroidota</taxon>
        <taxon>Sphingobacteriia</taxon>
        <taxon>Sphingobacteriales</taxon>
        <taxon>Sphingobacteriaceae</taxon>
        <taxon>Mucilaginibacter</taxon>
    </lineage>
</organism>
<dbReference type="SUPFAM" id="SSF51445">
    <property type="entry name" value="(Trans)glycosidases"/>
    <property type="match status" value="1"/>
</dbReference>
<name>A0A5B8V2W0_9SPHI</name>
<evidence type="ECO:0000256" key="1">
    <source>
        <dbReference type="ARBA" id="ARBA00005641"/>
    </source>
</evidence>
<dbReference type="Gene3D" id="3.20.20.80">
    <property type="entry name" value="Glycosidases"/>
    <property type="match status" value="1"/>
</dbReference>
<evidence type="ECO:0000256" key="4">
    <source>
        <dbReference type="ARBA" id="ARBA00023277"/>
    </source>
</evidence>
<evidence type="ECO:0000256" key="2">
    <source>
        <dbReference type="ARBA" id="ARBA00022801"/>
    </source>
</evidence>